<evidence type="ECO:0000313" key="2">
    <source>
        <dbReference type="EMBL" id="VDM03656.1"/>
    </source>
</evidence>
<accession>A0A183TLC2</accession>
<reference evidence="4" key="1">
    <citation type="submission" date="2016-06" db="UniProtKB">
        <authorList>
            <consortium name="WormBaseParasite"/>
        </authorList>
    </citation>
    <scope>IDENTIFICATION</scope>
</reference>
<feature type="region of interest" description="Disordered" evidence="1">
    <location>
        <begin position="21"/>
        <end position="61"/>
    </location>
</feature>
<gene>
    <name evidence="2" type="ORF">SSLN_LOCUS17270</name>
</gene>
<dbReference type="AlphaFoldDB" id="A0A183TLC2"/>
<feature type="compositionally biased region" description="Basic and acidic residues" evidence="1">
    <location>
        <begin position="21"/>
        <end position="30"/>
    </location>
</feature>
<sequence>MDLQFAYQAGAIRIERIHARSTADAHRQEETGQPEFTRPELKTANRAAQEAEGNSQELKGATDEKRFFCDYDVHKGDQN</sequence>
<dbReference type="WBParaSite" id="SSLN_0001792501-mRNA-1">
    <property type="protein sequence ID" value="SSLN_0001792501-mRNA-1"/>
    <property type="gene ID" value="SSLN_0001792501"/>
</dbReference>
<evidence type="ECO:0000313" key="4">
    <source>
        <dbReference type="WBParaSite" id="SSLN_0001792501-mRNA-1"/>
    </source>
</evidence>
<evidence type="ECO:0000313" key="3">
    <source>
        <dbReference type="Proteomes" id="UP000275846"/>
    </source>
</evidence>
<protein>
    <submittedName>
        <fullName evidence="2 4">Uncharacterized protein</fullName>
    </submittedName>
</protein>
<evidence type="ECO:0000256" key="1">
    <source>
        <dbReference type="SAM" id="MobiDB-lite"/>
    </source>
</evidence>
<dbReference type="EMBL" id="UYSU01042238">
    <property type="protein sequence ID" value="VDM03656.1"/>
    <property type="molecule type" value="Genomic_DNA"/>
</dbReference>
<name>A0A183TLC2_SCHSO</name>
<keyword evidence="3" id="KW-1185">Reference proteome</keyword>
<organism evidence="4">
    <name type="scientific">Schistocephalus solidus</name>
    <name type="common">Tapeworm</name>
    <dbReference type="NCBI Taxonomy" id="70667"/>
    <lineage>
        <taxon>Eukaryota</taxon>
        <taxon>Metazoa</taxon>
        <taxon>Spiralia</taxon>
        <taxon>Lophotrochozoa</taxon>
        <taxon>Platyhelminthes</taxon>
        <taxon>Cestoda</taxon>
        <taxon>Eucestoda</taxon>
        <taxon>Diphyllobothriidea</taxon>
        <taxon>Diphyllobothriidae</taxon>
        <taxon>Schistocephalus</taxon>
    </lineage>
</organism>
<proteinExistence type="predicted"/>
<reference evidence="2 3" key="2">
    <citation type="submission" date="2018-11" db="EMBL/GenBank/DDBJ databases">
        <authorList>
            <consortium name="Pathogen Informatics"/>
        </authorList>
    </citation>
    <scope>NUCLEOTIDE SEQUENCE [LARGE SCALE GENOMIC DNA]</scope>
    <source>
        <strain evidence="2 3">NST_G2</strain>
    </source>
</reference>
<dbReference type="Proteomes" id="UP000275846">
    <property type="component" value="Unassembled WGS sequence"/>
</dbReference>